<dbReference type="EC" id="2.3.1.-" evidence="2"/>
<keyword evidence="2" id="KW-0808">Transferase</keyword>
<proteinExistence type="predicted"/>
<keyword evidence="2" id="KW-0012">Acyltransferase</keyword>
<dbReference type="EMBL" id="JAGIZA010000027">
    <property type="protein sequence ID" value="MBP0496111.1"/>
    <property type="molecule type" value="Genomic_DNA"/>
</dbReference>
<dbReference type="Gene3D" id="3.40.630.30">
    <property type="match status" value="1"/>
</dbReference>
<feature type="domain" description="BioF2-like acetyltransferase" evidence="1">
    <location>
        <begin position="166"/>
        <end position="314"/>
    </location>
</feature>
<protein>
    <submittedName>
        <fullName evidence="2">GNAT family N-acetyltransferase</fullName>
        <ecNumber evidence="2">2.3.1.-</ecNumber>
    </submittedName>
</protein>
<dbReference type="Pfam" id="PF13480">
    <property type="entry name" value="Acetyltransf_6"/>
    <property type="match status" value="1"/>
</dbReference>
<dbReference type="GO" id="GO:0016746">
    <property type="term" value="F:acyltransferase activity"/>
    <property type="evidence" value="ECO:0007669"/>
    <property type="project" value="UniProtKB-KW"/>
</dbReference>
<comment type="caution">
    <text evidence="2">The sequence shown here is derived from an EMBL/GenBank/DDBJ whole genome shotgun (WGS) entry which is preliminary data.</text>
</comment>
<name>A0A940N519_9PROT</name>
<dbReference type="RefSeq" id="WP_209376903.1">
    <property type="nucleotide sequence ID" value="NZ_JAGIZA010000027.1"/>
</dbReference>
<reference evidence="2" key="1">
    <citation type="submission" date="2021-03" db="EMBL/GenBank/DDBJ databases">
        <authorList>
            <person name="So Y."/>
        </authorList>
    </citation>
    <scope>NUCLEOTIDE SEQUENCE</scope>
    <source>
        <strain evidence="2">SG15</strain>
    </source>
</reference>
<dbReference type="AlphaFoldDB" id="A0A940N519"/>
<evidence type="ECO:0000259" key="1">
    <source>
        <dbReference type="Pfam" id="PF13480"/>
    </source>
</evidence>
<accession>A0A940N519</accession>
<dbReference type="InterPro" id="IPR016181">
    <property type="entry name" value="Acyl_CoA_acyltransferase"/>
</dbReference>
<evidence type="ECO:0000313" key="3">
    <source>
        <dbReference type="Proteomes" id="UP000677537"/>
    </source>
</evidence>
<dbReference type="Proteomes" id="UP000677537">
    <property type="component" value="Unassembled WGS sequence"/>
</dbReference>
<organism evidence="2 3">
    <name type="scientific">Roseomonas indoligenes</name>
    <dbReference type="NCBI Taxonomy" id="2820811"/>
    <lineage>
        <taxon>Bacteria</taxon>
        <taxon>Pseudomonadati</taxon>
        <taxon>Pseudomonadota</taxon>
        <taxon>Alphaproteobacteria</taxon>
        <taxon>Acetobacterales</taxon>
        <taxon>Roseomonadaceae</taxon>
        <taxon>Roseomonas</taxon>
    </lineage>
</organism>
<dbReference type="SUPFAM" id="SSF55729">
    <property type="entry name" value="Acyl-CoA N-acyltransferases (Nat)"/>
    <property type="match status" value="1"/>
</dbReference>
<sequence>MQITAHSLCDLAQLGEEWRALEPEATGLSFFQSWSWVGCLAEERYDAPVLLRASEGGRDLALALFNRRRARLHLAESGDQALDAPFIEHNAPLVSARAPEGTGAALLRAAWKVQGIRRIVLGGAEPALARAAGGTELRHLERPAPLLDLGAVRAGGGDYLATRSANTRQQLRRSARALGRRGPLRLDRAEDAGEALRWFDRLRSLHEATWKTRGQPGAFATPFLLRFHRALIAAAAARDELDMLRVTAGGAEVGYLYNFRLGGRVSAYQSGLAAAEAGSPEKPGLTCHAMAVQRALEAGDAVYDFLAGDAQYKRSLANGAGTLVWSERVPALSPLGLAACLRRWLKV</sequence>
<dbReference type="InterPro" id="IPR038740">
    <property type="entry name" value="BioF2-like_GNAT_dom"/>
</dbReference>
<evidence type="ECO:0000313" key="2">
    <source>
        <dbReference type="EMBL" id="MBP0496111.1"/>
    </source>
</evidence>
<gene>
    <name evidence="2" type="ORF">J5Y10_25235</name>
</gene>
<keyword evidence="3" id="KW-1185">Reference proteome</keyword>